<evidence type="ECO:0000313" key="5">
    <source>
        <dbReference type="Proteomes" id="UP000320209"/>
    </source>
</evidence>
<dbReference type="AlphaFoldDB" id="A0A543A8B3"/>
<dbReference type="EMBL" id="VFOV01000001">
    <property type="protein sequence ID" value="TQL68832.1"/>
    <property type="molecule type" value="Genomic_DNA"/>
</dbReference>
<gene>
    <name evidence="4" type="ORF">FB381_2730</name>
</gene>
<reference evidence="4 5" key="1">
    <citation type="submission" date="2019-06" db="EMBL/GenBank/DDBJ databases">
        <title>Sequencing the genomes of 1000 actinobacteria strains.</title>
        <authorList>
            <person name="Klenk H.-P."/>
        </authorList>
    </citation>
    <scope>NUCLEOTIDE SEQUENCE [LARGE SCALE GENOMIC DNA]</scope>
    <source>
        <strain evidence="4 5">DSM 25218</strain>
    </source>
</reference>
<keyword evidence="2" id="KW-0472">Membrane</keyword>
<sequence>MTSTTVRSDRATPSEGPKALPPPKLRRRPWLSVAAAAAIALGAFGGTWVWAATTDTVEVLAARTTIPRGALITHDDLERVRITTDPALAPLPANALDDVVGKRAAYDILSGGLITAEAATDDPVPGEGKSVVGVALTPAQEPGVALRSGDLVRVVVAPAVGEEVPSGTPQFSEAEVVESHRGEDGTLVVSVMVPHAEATLLAARAASGNVALVLDSGVE</sequence>
<feature type="domain" description="SAF" evidence="3">
    <location>
        <begin position="57"/>
        <end position="120"/>
    </location>
</feature>
<dbReference type="SMART" id="SM00858">
    <property type="entry name" value="SAF"/>
    <property type="match status" value="1"/>
</dbReference>
<dbReference type="InterPro" id="IPR013974">
    <property type="entry name" value="SAF"/>
</dbReference>
<dbReference type="Proteomes" id="UP000320209">
    <property type="component" value="Unassembled WGS sequence"/>
</dbReference>
<dbReference type="RefSeq" id="WP_141780769.1">
    <property type="nucleotide sequence ID" value="NZ_VFOV01000001.1"/>
</dbReference>
<feature type="transmembrane region" description="Helical" evidence="2">
    <location>
        <begin position="30"/>
        <end position="51"/>
    </location>
</feature>
<dbReference type="OrthoDB" id="3638307at2"/>
<proteinExistence type="predicted"/>
<evidence type="ECO:0000256" key="2">
    <source>
        <dbReference type="SAM" id="Phobius"/>
    </source>
</evidence>
<protein>
    <submittedName>
        <fullName evidence="4">SAF domain-containing protein</fullName>
    </submittedName>
</protein>
<evidence type="ECO:0000259" key="3">
    <source>
        <dbReference type="SMART" id="SM00858"/>
    </source>
</evidence>
<comment type="caution">
    <text evidence="4">The sequence shown here is derived from an EMBL/GenBank/DDBJ whole genome shotgun (WGS) entry which is preliminary data.</text>
</comment>
<keyword evidence="5" id="KW-1185">Reference proteome</keyword>
<accession>A0A543A8B3</accession>
<dbReference type="CDD" id="cd11614">
    <property type="entry name" value="SAF_CpaB_FlgA_like"/>
    <property type="match status" value="1"/>
</dbReference>
<feature type="region of interest" description="Disordered" evidence="1">
    <location>
        <begin position="1"/>
        <end position="24"/>
    </location>
</feature>
<keyword evidence="2" id="KW-0812">Transmembrane</keyword>
<evidence type="ECO:0000313" key="4">
    <source>
        <dbReference type="EMBL" id="TQL68832.1"/>
    </source>
</evidence>
<name>A0A543A8B3_9ACTN</name>
<evidence type="ECO:0000256" key="1">
    <source>
        <dbReference type="SAM" id="MobiDB-lite"/>
    </source>
</evidence>
<keyword evidence="2" id="KW-1133">Transmembrane helix</keyword>
<organism evidence="4 5">
    <name type="scientific">Nocardioides albertanoniae</name>
    <dbReference type="NCBI Taxonomy" id="1175486"/>
    <lineage>
        <taxon>Bacteria</taxon>
        <taxon>Bacillati</taxon>
        <taxon>Actinomycetota</taxon>
        <taxon>Actinomycetes</taxon>
        <taxon>Propionibacteriales</taxon>
        <taxon>Nocardioidaceae</taxon>
        <taxon>Nocardioides</taxon>
    </lineage>
</organism>
<dbReference type="Pfam" id="PF08666">
    <property type="entry name" value="SAF"/>
    <property type="match status" value="1"/>
</dbReference>
<dbReference type="Gene3D" id="3.90.1210.10">
    <property type="entry name" value="Antifreeze-like/N-acetylneuraminic acid synthase C-terminal domain"/>
    <property type="match status" value="1"/>
</dbReference>